<name>A0A5B9MN24_9BACT</name>
<dbReference type="Proteomes" id="UP000321353">
    <property type="component" value="Chromosome"/>
</dbReference>
<proteinExistence type="predicted"/>
<evidence type="ECO:0000313" key="5">
    <source>
        <dbReference type="Proteomes" id="UP000321353"/>
    </source>
</evidence>
<evidence type="ECO:0000313" key="4">
    <source>
        <dbReference type="EMBL" id="QEG02802.1"/>
    </source>
</evidence>
<dbReference type="AlphaFoldDB" id="A0A5B9MN24"/>
<dbReference type="PANTHER" id="PTHR12788">
    <property type="entry name" value="PROTEIN-TYROSINE SULFOTRANSFERASE 2"/>
    <property type="match status" value="1"/>
</dbReference>
<feature type="repeat" description="TPR" evidence="2">
    <location>
        <begin position="274"/>
        <end position="307"/>
    </location>
</feature>
<dbReference type="KEGG" id="smam:Mal15_69230"/>
<gene>
    <name evidence="4" type="ORF">Mal15_69230</name>
</gene>
<dbReference type="SUPFAM" id="SSF52540">
    <property type="entry name" value="P-loop containing nucleoside triphosphate hydrolases"/>
    <property type="match status" value="1"/>
</dbReference>
<keyword evidence="2" id="KW-0802">TPR repeat</keyword>
<dbReference type="Gene3D" id="3.40.50.300">
    <property type="entry name" value="P-loop containing nucleotide triphosphate hydrolases"/>
    <property type="match status" value="1"/>
</dbReference>
<dbReference type="Pfam" id="PF13432">
    <property type="entry name" value="TPR_16"/>
    <property type="match status" value="1"/>
</dbReference>
<dbReference type="EMBL" id="CP036264">
    <property type="protein sequence ID" value="QEG02802.1"/>
    <property type="molecule type" value="Genomic_DNA"/>
</dbReference>
<dbReference type="InterPro" id="IPR019734">
    <property type="entry name" value="TPR_rpt"/>
</dbReference>
<accession>A0A5B9MN24</accession>
<keyword evidence="5" id="KW-1185">Reference proteome</keyword>
<dbReference type="Pfam" id="PF13181">
    <property type="entry name" value="TPR_8"/>
    <property type="match status" value="1"/>
</dbReference>
<keyword evidence="1 4" id="KW-0808">Transferase</keyword>
<feature type="region of interest" description="Disordered" evidence="3">
    <location>
        <begin position="379"/>
        <end position="413"/>
    </location>
</feature>
<dbReference type="Gene3D" id="1.25.40.10">
    <property type="entry name" value="Tetratricopeptide repeat domain"/>
    <property type="match status" value="2"/>
</dbReference>
<feature type="compositionally biased region" description="Low complexity" evidence="3">
    <location>
        <begin position="384"/>
        <end position="403"/>
    </location>
</feature>
<evidence type="ECO:0000256" key="2">
    <source>
        <dbReference type="PROSITE-ProRule" id="PRU00339"/>
    </source>
</evidence>
<reference evidence="4 5" key="1">
    <citation type="submission" date="2019-02" db="EMBL/GenBank/DDBJ databases">
        <title>Planctomycetal bacteria perform biofilm scaping via a novel small molecule.</title>
        <authorList>
            <person name="Jeske O."/>
            <person name="Boedeker C."/>
            <person name="Wiegand S."/>
            <person name="Breitling P."/>
            <person name="Kallscheuer N."/>
            <person name="Jogler M."/>
            <person name="Rohde M."/>
            <person name="Petersen J."/>
            <person name="Medema M.H."/>
            <person name="Surup F."/>
            <person name="Jogler C."/>
        </authorList>
    </citation>
    <scope>NUCLEOTIDE SEQUENCE [LARGE SCALE GENOMIC DNA]</scope>
    <source>
        <strain evidence="4 5">Mal15</strain>
    </source>
</reference>
<dbReference type="InterPro" id="IPR026634">
    <property type="entry name" value="TPST-like"/>
</dbReference>
<dbReference type="SMART" id="SM00028">
    <property type="entry name" value="TPR"/>
    <property type="match status" value="4"/>
</dbReference>
<sequence>MHLSAPRSLVLSIEIDCSALTDLLESICRRAGRSVRQSRESIIRQSRQRLSRDTFDMQSLHVVAASSLVHKQPEKALDLLAKAGDRLARDPMGNRLAGYAWLVHKDIGRAKQSFDQAVRLDPNQPDCWKWLGHLAEHDDRYEQAAEYYQRGILFDDGGHESAIALSRLHARHRQLKDAIHTLRVCLIRDRRSAKLNFALARLLDRRSIMLGRKRMHLAQHRLRREALECYRIVNAVAPTAQSWLMQGRLEQQLFEHTAARTSFQKAVDFDPASAKALSHLASANVDFGEIETALGQFEQSIRLDPQRGEAHFRYARAKRFKSGADTRNYLAQLEQQLSADDQPRQKAIYLNFAIAKVHDDIGNHDRAWEHYDRANRLKVSRAESAAQRRQTPTTTERTSSAPTPSGPVEDGPWFEAFTRHSLQSYSPEYFQSIQGTGHLSRTPIFIVGMPRSGTTLTEQILSSHPAIAGAGELNYINQIRQEISRLRSPVPDRQAGWSRPPELLQAMNAGDVMHYADRYLDQLERFRSGAQHVTDKMPTNFMHLGLIATLFPGATVIHCRRNPMDVFVSCYCQNLNAPFCDLDQLVVYHRNYRRMMAHWERVLPIKIHTSDYESLVAQPETQARQMIRHCGLPWDDACLQFHSNDRAVHTPSKWQVRQPMYRSSVEKWRRFEKHLAPIAEQVFAEIDSETATTMQGAT</sequence>
<dbReference type="GO" id="GO:0008476">
    <property type="term" value="F:protein-tyrosine sulfotransferase activity"/>
    <property type="evidence" value="ECO:0007669"/>
    <property type="project" value="InterPro"/>
</dbReference>
<protein>
    <submittedName>
        <fullName evidence="4">Sulfotransferase domain protein</fullName>
    </submittedName>
</protein>
<dbReference type="PANTHER" id="PTHR12788:SF10">
    <property type="entry name" value="PROTEIN-TYROSINE SULFOTRANSFERASE"/>
    <property type="match status" value="1"/>
</dbReference>
<dbReference type="Pfam" id="PF13469">
    <property type="entry name" value="Sulfotransfer_3"/>
    <property type="match status" value="1"/>
</dbReference>
<dbReference type="SUPFAM" id="SSF48452">
    <property type="entry name" value="TPR-like"/>
    <property type="match status" value="1"/>
</dbReference>
<evidence type="ECO:0000256" key="3">
    <source>
        <dbReference type="SAM" id="MobiDB-lite"/>
    </source>
</evidence>
<feature type="repeat" description="TPR" evidence="2">
    <location>
        <begin position="240"/>
        <end position="273"/>
    </location>
</feature>
<dbReference type="InterPro" id="IPR011990">
    <property type="entry name" value="TPR-like_helical_dom_sf"/>
</dbReference>
<organism evidence="4 5">
    <name type="scientific">Stieleria maiorica</name>
    <dbReference type="NCBI Taxonomy" id="2795974"/>
    <lineage>
        <taxon>Bacteria</taxon>
        <taxon>Pseudomonadati</taxon>
        <taxon>Planctomycetota</taxon>
        <taxon>Planctomycetia</taxon>
        <taxon>Pirellulales</taxon>
        <taxon>Pirellulaceae</taxon>
        <taxon>Stieleria</taxon>
    </lineage>
</organism>
<evidence type="ECO:0000256" key="1">
    <source>
        <dbReference type="ARBA" id="ARBA00022679"/>
    </source>
</evidence>
<dbReference type="PROSITE" id="PS50005">
    <property type="entry name" value="TPR"/>
    <property type="match status" value="2"/>
</dbReference>
<dbReference type="InterPro" id="IPR027417">
    <property type="entry name" value="P-loop_NTPase"/>
</dbReference>